<gene>
    <name evidence="1" type="ORF">SEA_ALSABER_45</name>
</gene>
<reference evidence="1 2" key="1">
    <citation type="submission" date="2017-10" db="EMBL/GenBank/DDBJ databases">
        <authorList>
            <person name="Sulaiman A."/>
            <person name="Sivoravong A."/>
            <person name="Swapan B."/>
            <person name="Layton S.R."/>
            <person name="Kim T."/>
            <person name="Hughes L.E."/>
            <person name="Garlena R.A."/>
            <person name="Russell D.A."/>
            <person name="Pope W.H."/>
            <person name="Jacobs-Sera D."/>
            <person name="Hendrix R.W."/>
            <person name="Hatfull G.F."/>
        </authorList>
    </citation>
    <scope>NUCLEOTIDE SEQUENCE [LARGE SCALE GENOMIC DNA]</scope>
</reference>
<dbReference type="Proteomes" id="UP000240486">
    <property type="component" value="Segment"/>
</dbReference>
<keyword evidence="2" id="KW-1185">Reference proteome</keyword>
<evidence type="ECO:0000313" key="1">
    <source>
        <dbReference type="EMBL" id="ATW61319.1"/>
    </source>
</evidence>
<organism evidence="1 2">
    <name type="scientific">Streptomyces phage Alsaber</name>
    <dbReference type="NCBI Taxonomy" id="2053672"/>
    <lineage>
        <taxon>Viruses</taxon>
        <taxon>Duplodnaviria</taxon>
        <taxon>Heunggongvirae</taxon>
        <taxon>Uroviricota</taxon>
        <taxon>Caudoviricetes</taxon>
        <taxon>Arquatrovirinae</taxon>
        <taxon>Camvirus</taxon>
        <taxon>Camvirus alsaber</taxon>
    </lineage>
</organism>
<sequence>MKLIEIQPSEYVEPPAADWSWYEPGNEIDKVITRAARHIANKYDDTKTTEFEDAYQDGLIFVATRRNLRAAFGEPGLLYSRLVQDLTDKNKQSATKRTRSKMTSYEDNLTKLEGIGGV</sequence>
<proteinExistence type="predicted"/>
<accession>A0A2H4PGP5</accession>
<evidence type="ECO:0000313" key="2">
    <source>
        <dbReference type="Proteomes" id="UP000240486"/>
    </source>
</evidence>
<name>A0A2H4PGP5_9CAUD</name>
<dbReference type="EMBL" id="MG298964">
    <property type="protein sequence ID" value="ATW61319.1"/>
    <property type="molecule type" value="Genomic_DNA"/>
</dbReference>
<protein>
    <submittedName>
        <fullName evidence="1">Uncharacterized protein</fullName>
    </submittedName>
</protein>